<evidence type="ECO:0008006" key="3">
    <source>
        <dbReference type="Google" id="ProtNLM"/>
    </source>
</evidence>
<accession>A0ABU1NTE6</accession>
<protein>
    <recommendedName>
        <fullName evidence="3">STAS/SEC14 domain-containing protein</fullName>
    </recommendedName>
</protein>
<organism evidence="1 2">
    <name type="scientific">Paenibacillus qinlingensis</name>
    <dbReference type="NCBI Taxonomy" id="1837343"/>
    <lineage>
        <taxon>Bacteria</taxon>
        <taxon>Bacillati</taxon>
        <taxon>Bacillota</taxon>
        <taxon>Bacilli</taxon>
        <taxon>Bacillales</taxon>
        <taxon>Paenibacillaceae</taxon>
        <taxon>Paenibacillus</taxon>
    </lineage>
</organism>
<name>A0ABU1NTE6_9BACL</name>
<dbReference type="EMBL" id="JAVDSB010000001">
    <property type="protein sequence ID" value="MDR6550326.1"/>
    <property type="molecule type" value="Genomic_DNA"/>
</dbReference>
<sequence>MLHYYFSDKAHIFWDDVIESVVIRWSYLAHEEDFCLPLNKLVELAALKKAKKALFDESHSLFIAKETQWLSDEWFPKLLDAGIEIIAIVFPEKTVPNINLGQSIEKKDATELLYREFDNIHSAVSWLSSVPIGCVNNQLI</sequence>
<proteinExistence type="predicted"/>
<dbReference type="Proteomes" id="UP001267290">
    <property type="component" value="Unassembled WGS sequence"/>
</dbReference>
<gene>
    <name evidence="1" type="ORF">J2736_001509</name>
</gene>
<keyword evidence="2" id="KW-1185">Reference proteome</keyword>
<evidence type="ECO:0000313" key="2">
    <source>
        <dbReference type="Proteomes" id="UP001267290"/>
    </source>
</evidence>
<dbReference type="RefSeq" id="WP_310224895.1">
    <property type="nucleotide sequence ID" value="NZ_JAVDSB010000001.1"/>
</dbReference>
<evidence type="ECO:0000313" key="1">
    <source>
        <dbReference type="EMBL" id="MDR6550326.1"/>
    </source>
</evidence>
<reference evidence="1 2" key="1">
    <citation type="submission" date="2023-07" db="EMBL/GenBank/DDBJ databases">
        <title>Sorghum-associated microbial communities from plants grown in Nebraska, USA.</title>
        <authorList>
            <person name="Schachtman D."/>
        </authorList>
    </citation>
    <scope>NUCLEOTIDE SEQUENCE [LARGE SCALE GENOMIC DNA]</scope>
    <source>
        <strain evidence="1 2">CC258</strain>
    </source>
</reference>
<comment type="caution">
    <text evidence="1">The sequence shown here is derived from an EMBL/GenBank/DDBJ whole genome shotgun (WGS) entry which is preliminary data.</text>
</comment>